<sequence length="572" mass="64496">MVVNIAKWFQRLLLLSALFIPMTTLANVTEVIASVDKNPVMVDESFILTVTANGDAERNAFDSSILMQDFIVGRTSISSQTRMVNFKTDRSTVWSTVLIPRGTGQFTIPAIDIDGKRSKPIQLLVVPKTHSQGSGQRDIYLETHLNKHEVYLQQQLTYTAKLFLAKDITRGSLDAPKLDSAEIRQVGKDKEYNDIINGKRYRIIERTFAIIPQKSGEFSITGPVFQGEVVDSRNRGFGFINPTTTVNRIGDTQTINVIPKPDSYSGNWLASEFVELTEEWHPSTESVNEGDPITRTISLTAVGVVDTQLPDLDVDYPSSVNTYPDKPSSTTVEKDQSLIAQKTFSTAIIPSQPGTLTLPEVRVPWFNTRTKQTEYAILPEKRINVEGNASAVTPTIETTPLPTRFSQGMSDKQEIVQDISHKQSQLSMRWWSHSSSILVVMWLITLLMWWRHAHRITLNKTASPDSQTFESKKQAWTKLMKSVETKRPDAILNALLIWLNAVTEQNFASLVIAQRHLKDEKLDAHINALYEYCYGSADKDWSPDTLRTDLHALRKKLTQDRAQTQTLAPLYQ</sequence>
<dbReference type="InterPro" id="IPR025738">
    <property type="entry name" value="BatD"/>
</dbReference>
<name>A0ABT3A9P5_9ALTE</name>
<reference evidence="3 4" key="1">
    <citation type="submission" date="2022-10" db="EMBL/GenBank/DDBJ databases">
        <title>Aestuariibacter sp. AA17 isolated from Montipora capitata coral fragment.</title>
        <authorList>
            <person name="Emsley S.A."/>
            <person name="Pfannmuller K.M."/>
            <person name="Loughran R.M."/>
            <person name="Shlafstein M."/>
            <person name="Papke E."/>
            <person name="Saw J.H."/>
            <person name="Ushijima B."/>
            <person name="Videau P."/>
        </authorList>
    </citation>
    <scope>NUCLEOTIDE SEQUENCE [LARGE SCALE GENOMIC DNA]</scope>
    <source>
        <strain evidence="3 4">AA17</strain>
    </source>
</reference>
<evidence type="ECO:0000313" key="4">
    <source>
        <dbReference type="Proteomes" id="UP001652504"/>
    </source>
</evidence>
<dbReference type="Proteomes" id="UP001652504">
    <property type="component" value="Unassembled WGS sequence"/>
</dbReference>
<dbReference type="InterPro" id="IPR057699">
    <property type="entry name" value="DUF7939"/>
</dbReference>
<dbReference type="EMBL" id="JAOWKX010000006">
    <property type="protein sequence ID" value="MCV2885405.1"/>
    <property type="molecule type" value="Genomic_DNA"/>
</dbReference>
<keyword evidence="4" id="KW-1185">Reference proteome</keyword>
<feature type="chain" id="PRO_5047254814" evidence="1">
    <location>
        <begin position="27"/>
        <end position="572"/>
    </location>
</feature>
<evidence type="ECO:0000313" key="3">
    <source>
        <dbReference type="EMBL" id="MCV2885405.1"/>
    </source>
</evidence>
<feature type="signal peptide" evidence="1">
    <location>
        <begin position="1"/>
        <end position="26"/>
    </location>
</feature>
<evidence type="ECO:0000256" key="1">
    <source>
        <dbReference type="SAM" id="SignalP"/>
    </source>
</evidence>
<gene>
    <name evidence="3" type="ORF">OE749_11940</name>
</gene>
<dbReference type="PANTHER" id="PTHR40940">
    <property type="entry name" value="PROTEIN BATD-RELATED"/>
    <property type="match status" value="1"/>
</dbReference>
<dbReference type="Pfam" id="PF25607">
    <property type="entry name" value="DUF7939"/>
    <property type="match status" value="1"/>
</dbReference>
<keyword evidence="1" id="KW-0732">Signal</keyword>
<dbReference type="Pfam" id="PF13584">
    <property type="entry name" value="BatD"/>
    <property type="match status" value="1"/>
</dbReference>
<proteinExistence type="predicted"/>
<protein>
    <submittedName>
        <fullName evidence="3">BatD family protein</fullName>
    </submittedName>
</protein>
<dbReference type="PANTHER" id="PTHR40940:SF1">
    <property type="entry name" value="PROTEIN BATD"/>
    <property type="match status" value="1"/>
</dbReference>
<organism evidence="3 4">
    <name type="scientific">Fluctibacter corallii</name>
    <dbReference type="NCBI Taxonomy" id="2984329"/>
    <lineage>
        <taxon>Bacteria</taxon>
        <taxon>Pseudomonadati</taxon>
        <taxon>Pseudomonadota</taxon>
        <taxon>Gammaproteobacteria</taxon>
        <taxon>Alteromonadales</taxon>
        <taxon>Alteromonadaceae</taxon>
        <taxon>Fluctibacter</taxon>
    </lineage>
</organism>
<comment type="caution">
    <text evidence="3">The sequence shown here is derived from an EMBL/GenBank/DDBJ whole genome shotgun (WGS) entry which is preliminary data.</text>
</comment>
<feature type="domain" description="DUF7939" evidence="2">
    <location>
        <begin position="473"/>
        <end position="556"/>
    </location>
</feature>
<accession>A0ABT3A9P5</accession>
<dbReference type="RefSeq" id="WP_263712698.1">
    <property type="nucleotide sequence ID" value="NZ_JAOWKX010000006.1"/>
</dbReference>
<evidence type="ECO:0000259" key="2">
    <source>
        <dbReference type="Pfam" id="PF25607"/>
    </source>
</evidence>